<evidence type="ECO:0000256" key="4">
    <source>
        <dbReference type="ARBA" id="ARBA00023163"/>
    </source>
</evidence>
<dbReference type="Gene3D" id="1.10.10.10">
    <property type="entry name" value="Winged helix-like DNA-binding domain superfamily/Winged helix DNA-binding domain"/>
    <property type="match status" value="1"/>
</dbReference>
<accession>A0ABQ6DFC7</accession>
<proteinExistence type="inferred from homology"/>
<evidence type="ECO:0000256" key="2">
    <source>
        <dbReference type="ARBA" id="ARBA00023015"/>
    </source>
</evidence>
<organism evidence="8 9">
    <name type="scientific">Methylobacterium oxalidis</name>
    <dbReference type="NCBI Taxonomy" id="944322"/>
    <lineage>
        <taxon>Bacteria</taxon>
        <taxon>Pseudomonadati</taxon>
        <taxon>Pseudomonadota</taxon>
        <taxon>Alphaproteobacteria</taxon>
        <taxon>Hyphomicrobiales</taxon>
        <taxon>Methylobacteriaceae</taxon>
        <taxon>Methylobacterium</taxon>
    </lineage>
</organism>
<name>A0ABQ6DFC7_9HYPH</name>
<dbReference type="Pfam" id="PF08281">
    <property type="entry name" value="Sigma70_r4_2"/>
    <property type="match status" value="1"/>
</dbReference>
<dbReference type="InterPro" id="IPR013324">
    <property type="entry name" value="RNA_pol_sigma_r3/r4-like"/>
</dbReference>
<dbReference type="InterPro" id="IPR036388">
    <property type="entry name" value="WH-like_DNA-bd_sf"/>
</dbReference>
<keyword evidence="3" id="KW-0731">Sigma factor</keyword>
<dbReference type="InterPro" id="IPR039425">
    <property type="entry name" value="RNA_pol_sigma-70-like"/>
</dbReference>
<evidence type="ECO:0000256" key="3">
    <source>
        <dbReference type="ARBA" id="ARBA00023082"/>
    </source>
</evidence>
<comment type="caution">
    <text evidence="8">The sequence shown here is derived from an EMBL/GenBank/DDBJ whole genome shotgun (WGS) entry which is preliminary data.</text>
</comment>
<feature type="region of interest" description="Disordered" evidence="5">
    <location>
        <begin position="21"/>
        <end position="42"/>
    </location>
</feature>
<evidence type="ECO:0000313" key="9">
    <source>
        <dbReference type="Proteomes" id="UP001156856"/>
    </source>
</evidence>
<comment type="similarity">
    <text evidence="1">Belongs to the sigma-70 factor family. ECF subfamily.</text>
</comment>
<reference evidence="9" key="1">
    <citation type="journal article" date="2019" name="Int. J. Syst. Evol. Microbiol.">
        <title>The Global Catalogue of Microorganisms (GCM) 10K type strain sequencing project: providing services to taxonomists for standard genome sequencing and annotation.</title>
        <authorList>
            <consortium name="The Broad Institute Genomics Platform"/>
            <consortium name="The Broad Institute Genome Sequencing Center for Infectious Disease"/>
            <person name="Wu L."/>
            <person name="Ma J."/>
        </authorList>
    </citation>
    <scope>NUCLEOTIDE SEQUENCE [LARGE SCALE GENOMIC DNA]</scope>
    <source>
        <strain evidence="9">NBRC 107715</strain>
    </source>
</reference>
<keyword evidence="9" id="KW-1185">Reference proteome</keyword>
<feature type="domain" description="RNA polymerase sigma-70 region 2" evidence="6">
    <location>
        <begin position="106"/>
        <end position="169"/>
    </location>
</feature>
<evidence type="ECO:0000313" key="8">
    <source>
        <dbReference type="EMBL" id="GLS63548.1"/>
    </source>
</evidence>
<dbReference type="Proteomes" id="UP001156856">
    <property type="component" value="Unassembled WGS sequence"/>
</dbReference>
<feature type="domain" description="RNA polymerase sigma factor 70 region 4 type 2" evidence="7">
    <location>
        <begin position="195"/>
        <end position="245"/>
    </location>
</feature>
<evidence type="ECO:0000256" key="5">
    <source>
        <dbReference type="SAM" id="MobiDB-lite"/>
    </source>
</evidence>
<keyword evidence="2" id="KW-0805">Transcription regulation</keyword>
<dbReference type="NCBIfam" id="TIGR02937">
    <property type="entry name" value="sigma70-ECF"/>
    <property type="match status" value="1"/>
</dbReference>
<dbReference type="InterPro" id="IPR007627">
    <property type="entry name" value="RNA_pol_sigma70_r2"/>
</dbReference>
<gene>
    <name evidence="8" type="ORF">GCM10007888_19290</name>
</gene>
<dbReference type="CDD" id="cd06171">
    <property type="entry name" value="Sigma70_r4"/>
    <property type="match status" value="1"/>
</dbReference>
<sequence length="263" mass="28952">MNSLYGGSQREITRAMAFHAPAPTHPDEAPSGRRSAAGAPAGPPLLPAFLRDHLGHQLRSLYASSADRTTPVRFLKLIEQIERALGVAVTPGTVDPDAFREELLALLPDFRGFARSIVRDPCQADDLVQETLLRAWQNQHRYRPGSNFKAWAFTILRNQFYTERRRTKREVEDVDGAAAGRLVALSDQVDRVALQELWARIRKLPLAQQEALILVAAQGMTYEEAAAVLNCQVGTVKSRVSRAREVLVGAMGQQVPKLGGVPA</sequence>
<dbReference type="Gene3D" id="1.10.1740.10">
    <property type="match status" value="1"/>
</dbReference>
<protein>
    <recommendedName>
        <fullName evidence="10">DNA-directed RNA polymerase sigma-70 factor</fullName>
    </recommendedName>
</protein>
<dbReference type="SUPFAM" id="SSF88659">
    <property type="entry name" value="Sigma3 and sigma4 domains of RNA polymerase sigma factors"/>
    <property type="match status" value="1"/>
</dbReference>
<dbReference type="PANTHER" id="PTHR43133:SF25">
    <property type="entry name" value="RNA POLYMERASE SIGMA FACTOR RFAY-RELATED"/>
    <property type="match status" value="1"/>
</dbReference>
<evidence type="ECO:0000256" key="1">
    <source>
        <dbReference type="ARBA" id="ARBA00010641"/>
    </source>
</evidence>
<dbReference type="PANTHER" id="PTHR43133">
    <property type="entry name" value="RNA POLYMERASE ECF-TYPE SIGMA FACTO"/>
    <property type="match status" value="1"/>
</dbReference>
<dbReference type="InterPro" id="IPR013325">
    <property type="entry name" value="RNA_pol_sigma_r2"/>
</dbReference>
<dbReference type="InterPro" id="IPR014284">
    <property type="entry name" value="RNA_pol_sigma-70_dom"/>
</dbReference>
<dbReference type="InterPro" id="IPR013249">
    <property type="entry name" value="RNA_pol_sigma70_r4_t2"/>
</dbReference>
<dbReference type="Pfam" id="PF04542">
    <property type="entry name" value="Sigma70_r2"/>
    <property type="match status" value="1"/>
</dbReference>
<evidence type="ECO:0000259" key="7">
    <source>
        <dbReference type="Pfam" id="PF08281"/>
    </source>
</evidence>
<evidence type="ECO:0008006" key="10">
    <source>
        <dbReference type="Google" id="ProtNLM"/>
    </source>
</evidence>
<dbReference type="SUPFAM" id="SSF88946">
    <property type="entry name" value="Sigma2 domain of RNA polymerase sigma factors"/>
    <property type="match status" value="1"/>
</dbReference>
<evidence type="ECO:0000259" key="6">
    <source>
        <dbReference type="Pfam" id="PF04542"/>
    </source>
</evidence>
<dbReference type="EMBL" id="BSPK01000024">
    <property type="protein sequence ID" value="GLS63548.1"/>
    <property type="molecule type" value="Genomic_DNA"/>
</dbReference>
<keyword evidence="4" id="KW-0804">Transcription</keyword>